<comment type="caution">
    <text evidence="3">The sequence shown here is derived from an EMBL/GenBank/DDBJ whole genome shotgun (WGS) entry which is preliminary data.</text>
</comment>
<gene>
    <name evidence="3" type="ORF">CR513_08969</name>
</gene>
<feature type="region of interest" description="Disordered" evidence="1">
    <location>
        <begin position="314"/>
        <end position="387"/>
    </location>
</feature>
<protein>
    <recommendedName>
        <fullName evidence="2">Transposase (putative) gypsy type domain-containing protein</fullName>
    </recommendedName>
</protein>
<reference evidence="3" key="1">
    <citation type="submission" date="2018-05" db="EMBL/GenBank/DDBJ databases">
        <title>Draft genome of Mucuna pruriens seed.</title>
        <authorList>
            <person name="Nnadi N.E."/>
            <person name="Vos R."/>
            <person name="Hasami M.H."/>
            <person name="Devisetty U.K."/>
            <person name="Aguiy J.C."/>
        </authorList>
    </citation>
    <scope>NUCLEOTIDE SEQUENCE [LARGE SCALE GENOMIC DNA]</scope>
    <source>
        <strain evidence="3">JCA_2017</strain>
    </source>
</reference>
<feature type="domain" description="Transposase (putative) gypsy type" evidence="2">
    <location>
        <begin position="121"/>
        <end position="178"/>
    </location>
</feature>
<accession>A0A371HW11</accession>
<evidence type="ECO:0000313" key="3">
    <source>
        <dbReference type="EMBL" id="RDY06976.1"/>
    </source>
</evidence>
<dbReference type="Proteomes" id="UP000257109">
    <property type="component" value="Unassembled WGS sequence"/>
</dbReference>
<dbReference type="PANTHER" id="PTHR31099:SF28">
    <property type="entry name" value="F5J5.12"/>
    <property type="match status" value="1"/>
</dbReference>
<feature type="compositionally biased region" description="Low complexity" evidence="1">
    <location>
        <begin position="330"/>
        <end position="372"/>
    </location>
</feature>
<evidence type="ECO:0000256" key="1">
    <source>
        <dbReference type="SAM" id="MobiDB-lite"/>
    </source>
</evidence>
<dbReference type="EMBL" id="QJKJ01001573">
    <property type="protein sequence ID" value="RDY06976.1"/>
    <property type="molecule type" value="Genomic_DNA"/>
</dbReference>
<dbReference type="InterPro" id="IPR007321">
    <property type="entry name" value="Transposase_28"/>
</dbReference>
<evidence type="ECO:0000313" key="4">
    <source>
        <dbReference type="Proteomes" id="UP000257109"/>
    </source>
</evidence>
<sequence>MSGAVEIPSSSSSSFTSTSSPEAIAAIPVAMADKAESSPNAPTLSGEEHYEWVHQDVLSYGSKMTPEEVESLAAKGDWVCGPHAPRLEMTHCSPSERVCHVCREGEGDFVYMYETVLQDLGVTFPLDRFTAEVLRLVGVAPSQLHPNGWAALQAFKVVCAVLTLAPSAPVFLSHYTIRVGKKVGWVSLAPLPNTSLFTAYTASYKGFKDRFLKIRALTEGSLCTDGQPMPLYWRLPLKASGTQKSRLSREEKVTLQLLDELPRGMNCKEIVALALGKKPVSHLKRMIEDEGIDMGALIRKVKLARGAESAMKSALQPAGMESAPTAEMQAAPASESAPVAETSAAAETESARVAETARTSAAVATPTASVQAEGMPAQADTRPLTSDVMTRGAKRKAEALAAEEAAKKKGKSVVSPGLSPINLTEQSRVTITAGPELPLGGLPCFKAPTNVKSLWGPNVDLQGWFPPSSIPQYDRRLLVAAGVDGTFEMLEAYHLRSLASLEITEAEAETANWKIKAATSDSEVAKLKAALALAQKSSEALSKDLDAARSRATEAEAVVASDKETKAKLGTTMELFAQFRHHLVVQIGAIICNDMGWDTVTAYDVPFKEFYHYATCYSRIRRCLYPLGEVVDGHQYEPVPVRSFGLDGPDHIYAPHRKRPWRGQAV</sequence>
<feature type="non-terminal residue" evidence="3">
    <location>
        <position position="1"/>
    </location>
</feature>
<dbReference type="PANTHER" id="PTHR31099">
    <property type="entry name" value="OS06G0165300 PROTEIN"/>
    <property type="match status" value="1"/>
</dbReference>
<evidence type="ECO:0000259" key="2">
    <source>
        <dbReference type="Pfam" id="PF04195"/>
    </source>
</evidence>
<organism evidence="3 4">
    <name type="scientific">Mucuna pruriens</name>
    <name type="common">Velvet bean</name>
    <name type="synonym">Dolichos pruriens</name>
    <dbReference type="NCBI Taxonomy" id="157652"/>
    <lineage>
        <taxon>Eukaryota</taxon>
        <taxon>Viridiplantae</taxon>
        <taxon>Streptophyta</taxon>
        <taxon>Embryophyta</taxon>
        <taxon>Tracheophyta</taxon>
        <taxon>Spermatophyta</taxon>
        <taxon>Magnoliopsida</taxon>
        <taxon>eudicotyledons</taxon>
        <taxon>Gunneridae</taxon>
        <taxon>Pentapetalae</taxon>
        <taxon>rosids</taxon>
        <taxon>fabids</taxon>
        <taxon>Fabales</taxon>
        <taxon>Fabaceae</taxon>
        <taxon>Papilionoideae</taxon>
        <taxon>50 kb inversion clade</taxon>
        <taxon>NPAAA clade</taxon>
        <taxon>indigoferoid/millettioid clade</taxon>
        <taxon>Phaseoleae</taxon>
        <taxon>Mucuna</taxon>
    </lineage>
</organism>
<dbReference type="OrthoDB" id="1750920at2759"/>
<dbReference type="Pfam" id="PF04195">
    <property type="entry name" value="Transposase_28"/>
    <property type="match status" value="1"/>
</dbReference>
<proteinExistence type="predicted"/>
<dbReference type="AlphaFoldDB" id="A0A371HW11"/>
<keyword evidence="4" id="KW-1185">Reference proteome</keyword>
<name>A0A371HW11_MUCPR</name>